<feature type="compositionally biased region" description="Polar residues" evidence="3">
    <location>
        <begin position="508"/>
        <end position="517"/>
    </location>
</feature>
<dbReference type="SUPFAM" id="SSF46689">
    <property type="entry name" value="Homeodomain-like"/>
    <property type="match status" value="1"/>
</dbReference>
<feature type="compositionally biased region" description="Low complexity" evidence="3">
    <location>
        <begin position="532"/>
        <end position="560"/>
    </location>
</feature>
<feature type="region of interest" description="Disordered" evidence="3">
    <location>
        <begin position="195"/>
        <end position="224"/>
    </location>
</feature>
<dbReference type="STRING" id="879819.A0A0J1ASS2"/>
<dbReference type="Pfam" id="PF04218">
    <property type="entry name" value="CENP-B_N"/>
    <property type="match status" value="1"/>
</dbReference>
<keyword evidence="1" id="KW-0238">DNA-binding</keyword>
<dbReference type="InterPro" id="IPR007889">
    <property type="entry name" value="HTH_Psq"/>
</dbReference>
<dbReference type="Pfam" id="PF03221">
    <property type="entry name" value="HTH_Tnp_Tc5"/>
    <property type="match status" value="1"/>
</dbReference>
<gene>
    <name evidence="5" type="ORF">CC85DRAFT_289580</name>
</gene>
<dbReference type="InterPro" id="IPR006600">
    <property type="entry name" value="HTH_CenpB_DNA-bd_dom"/>
</dbReference>
<evidence type="ECO:0000313" key="5">
    <source>
        <dbReference type="EMBL" id="KLT38379.1"/>
    </source>
</evidence>
<dbReference type="InterPro" id="IPR009057">
    <property type="entry name" value="Homeodomain-like_sf"/>
</dbReference>
<dbReference type="AlphaFoldDB" id="A0A0J1ASS2"/>
<feature type="compositionally biased region" description="Polar residues" evidence="3">
    <location>
        <begin position="196"/>
        <end position="214"/>
    </location>
</feature>
<keyword evidence="2" id="KW-0539">Nucleus</keyword>
<feature type="region of interest" description="Disordered" evidence="3">
    <location>
        <begin position="434"/>
        <end position="517"/>
    </location>
</feature>
<proteinExistence type="predicted"/>
<evidence type="ECO:0000313" key="6">
    <source>
        <dbReference type="Proteomes" id="UP000053611"/>
    </source>
</evidence>
<dbReference type="GeneID" id="28985292"/>
<protein>
    <recommendedName>
        <fullName evidence="4">HTH CENPB-type domain-containing protein</fullName>
    </recommendedName>
</protein>
<feature type="compositionally biased region" description="Polar residues" evidence="3">
    <location>
        <begin position="457"/>
        <end position="474"/>
    </location>
</feature>
<organism evidence="5 6">
    <name type="scientific">Cutaneotrichosporon oleaginosum</name>
    <dbReference type="NCBI Taxonomy" id="879819"/>
    <lineage>
        <taxon>Eukaryota</taxon>
        <taxon>Fungi</taxon>
        <taxon>Dikarya</taxon>
        <taxon>Basidiomycota</taxon>
        <taxon>Agaricomycotina</taxon>
        <taxon>Tremellomycetes</taxon>
        <taxon>Trichosporonales</taxon>
        <taxon>Trichosporonaceae</taxon>
        <taxon>Cutaneotrichosporon</taxon>
    </lineage>
</organism>
<accession>A0A0J1ASS2</accession>
<evidence type="ECO:0000259" key="4">
    <source>
        <dbReference type="PROSITE" id="PS51253"/>
    </source>
</evidence>
<dbReference type="EMBL" id="KQ087314">
    <property type="protein sequence ID" value="KLT38379.1"/>
    <property type="molecule type" value="Genomic_DNA"/>
</dbReference>
<evidence type="ECO:0000256" key="1">
    <source>
        <dbReference type="ARBA" id="ARBA00023125"/>
    </source>
</evidence>
<dbReference type="RefSeq" id="XP_018274870.1">
    <property type="nucleotide sequence ID" value="XM_018424689.1"/>
</dbReference>
<dbReference type="GO" id="GO:0003677">
    <property type="term" value="F:DNA binding"/>
    <property type="evidence" value="ECO:0007669"/>
    <property type="project" value="UniProtKB-KW"/>
</dbReference>
<reference evidence="5 6" key="1">
    <citation type="submission" date="2015-03" db="EMBL/GenBank/DDBJ databases">
        <title>Genomics and transcriptomics of the oil-accumulating basidiomycete yeast T. oleaginosus allow insights into substrate utilization and the diverse evolutionary trajectories of mating systems in fungi.</title>
        <authorList>
            <consortium name="DOE Joint Genome Institute"/>
            <person name="Kourist R."/>
            <person name="Kracht O."/>
            <person name="Bracharz F."/>
            <person name="Lipzen A."/>
            <person name="Nolan M."/>
            <person name="Ohm R."/>
            <person name="Grigoriev I."/>
            <person name="Sun S."/>
            <person name="Heitman J."/>
            <person name="Bruck T."/>
            <person name="Nowrousian M."/>
        </authorList>
    </citation>
    <scope>NUCLEOTIDE SEQUENCE [LARGE SCALE GENOMIC DNA]</scope>
    <source>
        <strain evidence="5 6">IBC0246</strain>
    </source>
</reference>
<feature type="region of interest" description="Disordered" evidence="3">
    <location>
        <begin position="532"/>
        <end position="569"/>
    </location>
</feature>
<sequence>MTTYAPTPDAHHHHEEVDFMTMFTNQNDDVVTKSDSTSAMSSVSKQTLVQGQQAVPAIPAPPTLPTADPLQVFDAPASTAAAAAWQHQQHVQYQAYPHQHAMPLQMPHGVAYPAHMMYHPQPPLGPPFMPGQLTPMAQYVEPASLPGAQPAYASYPGPSSAMPSAVTEGEAKPLVTTPPTSGVAATTSAPAVATVNGTASSSGTNSPNGATTTAAGRRKRKLTPEDKRRICEIYRNSQGKIRQEDIAKEYSVDRSTISKILNQEDRWLDPEQSGGAAGLSRRPGGRYPAIEEDIHRWLDEAVLAGREVRDSEAREEALKIGMRLGHPHFQASSKWWDGVKRRRLEEGRAMPMPRRPPTAPRAPTQSMPGLVRTYTMDMPTQTFPMAGPSGYPLMDHGILAAGGVPGGMMPGMPHAMRARSQSSPQVYNAYVAAAQQAPSSGPAPRQRMSPPRHSPVTPLTRNRSYHGSSTNSSPIGRPSPLHRANSSGGRPSPHLRLGASAFGLTPMSEPQNGIHTPTQPTGFVDMQQVGTTTPTTSASASMPSLSPLSVSESSDMPSVPTAALSPSTPCTPAQPTFAVVPVQPEHMDMAGGCAPQPMIYSHQPHMVMGGYPGVHYAQPMYPGYEYVQGQW</sequence>
<feature type="domain" description="HTH CENPB-type" evidence="4">
    <location>
        <begin position="278"/>
        <end position="349"/>
    </location>
</feature>
<dbReference type="OrthoDB" id="9909311at2759"/>
<dbReference type="PROSITE" id="PS51253">
    <property type="entry name" value="HTH_CENPB"/>
    <property type="match status" value="1"/>
</dbReference>
<keyword evidence="6" id="KW-1185">Reference proteome</keyword>
<dbReference type="Gene3D" id="1.10.10.60">
    <property type="entry name" value="Homeodomain-like"/>
    <property type="match status" value="2"/>
</dbReference>
<evidence type="ECO:0000256" key="3">
    <source>
        <dbReference type="SAM" id="MobiDB-lite"/>
    </source>
</evidence>
<dbReference type="Proteomes" id="UP000053611">
    <property type="component" value="Unassembled WGS sequence"/>
</dbReference>
<feature type="compositionally biased region" description="Low complexity" evidence="3">
    <location>
        <begin position="434"/>
        <end position="444"/>
    </location>
</feature>
<name>A0A0J1ASS2_9TREE</name>
<evidence type="ECO:0000256" key="2">
    <source>
        <dbReference type="ARBA" id="ARBA00023242"/>
    </source>
</evidence>